<accession>A0A4P9ZU85</accession>
<sequence>MSGNQRRLEAQLDELLGSLNRPPSPPVHTATSSRDQWASYQSTIDRLHQPTGPLLALVAAAAAADGLPTARTALASALDLICHIVTHAGSPGSPAADSCSGHFVGCNWSALTETIDKLLAFLINRADVVTLGLLYDIPMAYYTESPVRVDNSVRTWKELLDAKQFSVDRGPSVTPDPRMYLRLALEHSAPPDWLAKPFIGE</sequence>
<feature type="non-terminal residue" evidence="1">
    <location>
        <position position="201"/>
    </location>
</feature>
<dbReference type="AlphaFoldDB" id="A0A4P9ZU85"/>
<organism evidence="1 2">
    <name type="scientific">Dimargaris cristalligena</name>
    <dbReference type="NCBI Taxonomy" id="215637"/>
    <lineage>
        <taxon>Eukaryota</taxon>
        <taxon>Fungi</taxon>
        <taxon>Fungi incertae sedis</taxon>
        <taxon>Zoopagomycota</taxon>
        <taxon>Kickxellomycotina</taxon>
        <taxon>Dimargaritomycetes</taxon>
        <taxon>Dimargaritales</taxon>
        <taxon>Dimargaritaceae</taxon>
        <taxon>Dimargaris</taxon>
    </lineage>
</organism>
<evidence type="ECO:0000313" key="1">
    <source>
        <dbReference type="EMBL" id="RKP36421.1"/>
    </source>
</evidence>
<protein>
    <submittedName>
        <fullName evidence="1">Uncharacterized protein</fullName>
    </submittedName>
</protein>
<name>A0A4P9ZU85_9FUNG</name>
<dbReference type="EMBL" id="ML002656">
    <property type="protein sequence ID" value="RKP36421.1"/>
    <property type="molecule type" value="Genomic_DNA"/>
</dbReference>
<proteinExistence type="predicted"/>
<keyword evidence="2" id="KW-1185">Reference proteome</keyword>
<dbReference type="Proteomes" id="UP000268162">
    <property type="component" value="Unassembled WGS sequence"/>
</dbReference>
<evidence type="ECO:0000313" key="2">
    <source>
        <dbReference type="Proteomes" id="UP000268162"/>
    </source>
</evidence>
<gene>
    <name evidence="1" type="ORF">BJ085DRAFT_35502</name>
</gene>
<reference evidence="2" key="1">
    <citation type="journal article" date="2018" name="Nat. Microbiol.">
        <title>Leveraging single-cell genomics to expand the fungal tree of life.</title>
        <authorList>
            <person name="Ahrendt S.R."/>
            <person name="Quandt C.A."/>
            <person name="Ciobanu D."/>
            <person name="Clum A."/>
            <person name="Salamov A."/>
            <person name="Andreopoulos B."/>
            <person name="Cheng J.F."/>
            <person name="Woyke T."/>
            <person name="Pelin A."/>
            <person name="Henrissat B."/>
            <person name="Reynolds N.K."/>
            <person name="Benny G.L."/>
            <person name="Smith M.E."/>
            <person name="James T.Y."/>
            <person name="Grigoriev I.V."/>
        </authorList>
    </citation>
    <scope>NUCLEOTIDE SEQUENCE [LARGE SCALE GENOMIC DNA]</scope>
    <source>
        <strain evidence="2">RSA 468</strain>
    </source>
</reference>